<protein>
    <submittedName>
        <fullName evidence="9">DMT family transporter</fullName>
    </submittedName>
</protein>
<organism evidence="9 10">
    <name type="scientific">Virgibacillus tibetensis</name>
    <dbReference type="NCBI Taxonomy" id="3042313"/>
    <lineage>
        <taxon>Bacteria</taxon>
        <taxon>Bacillati</taxon>
        <taxon>Bacillota</taxon>
        <taxon>Bacilli</taxon>
        <taxon>Bacillales</taxon>
        <taxon>Bacillaceae</taxon>
        <taxon>Virgibacillus</taxon>
    </lineage>
</organism>
<sequence>MTNFSNTFLNSLQKNKILLWLLILAITLLWGYAWVLMKASLDYMGPFTFSAFRFGVGSLTLLLVMWLMKLGLPPRRYWKPIVIVGILQTSVVFLLVMYGLRFVDAGKSSVLLYSMPMWSSILALKFLGEKITPPKFTGLMIGMLGLLTILGWDIWVGQNIEVIFGELLIIIAAISWAISNVYYRINLQQLAKIQASAYQMLFGTIGIIIAALVMEWNQPIVLNVHSIYYILFTGVLASALCFTVWFLILSLIDMVTATISTLLVPMFGLVFSSLLLNEKMSAGVAVGSGMIIAGILIAQITKKRGIHSHD</sequence>
<comment type="caution">
    <text evidence="9">The sequence shown here is derived from an EMBL/GenBank/DDBJ whole genome shotgun (WGS) entry which is preliminary data.</text>
</comment>
<dbReference type="InterPro" id="IPR050638">
    <property type="entry name" value="AA-Vitamin_Transporters"/>
</dbReference>
<feature type="domain" description="EamA" evidence="8">
    <location>
        <begin position="164"/>
        <end position="297"/>
    </location>
</feature>
<dbReference type="PANTHER" id="PTHR32322:SF18">
    <property type="entry name" value="S-ADENOSYLMETHIONINE_S-ADENOSYLHOMOCYSTEINE TRANSPORTER"/>
    <property type="match status" value="1"/>
</dbReference>
<dbReference type="Proteomes" id="UP001335737">
    <property type="component" value="Unassembled WGS sequence"/>
</dbReference>
<keyword evidence="10" id="KW-1185">Reference proteome</keyword>
<reference evidence="9 10" key="1">
    <citation type="journal article" date="2024" name="Int. J. Syst. Evol. Microbiol.">
        <title>Virgibacillus tibetensis sp. nov., isolated from salt lake on the Tibetan Plateau of China.</title>
        <authorList>
            <person name="Phurbu D."/>
            <person name="Liu Z.-X."/>
            <person name="Wang R."/>
            <person name="Zheng Y.-Y."/>
            <person name="Liu H.-C."/>
            <person name="Zhou Y.-G."/>
            <person name="Yu Y.-J."/>
            <person name="Li A.-H."/>
        </authorList>
    </citation>
    <scope>NUCLEOTIDE SEQUENCE [LARGE SCALE GENOMIC DNA]</scope>
    <source>
        <strain evidence="9 10">C22-A2</strain>
    </source>
</reference>
<feature type="transmembrane region" description="Helical" evidence="7">
    <location>
        <begin position="162"/>
        <end position="183"/>
    </location>
</feature>
<name>A0ABU6KCS3_9BACI</name>
<feature type="transmembrane region" description="Helical" evidence="7">
    <location>
        <begin position="255"/>
        <end position="276"/>
    </location>
</feature>
<evidence type="ECO:0000313" key="9">
    <source>
        <dbReference type="EMBL" id="MEC5422918.1"/>
    </source>
</evidence>
<evidence type="ECO:0000256" key="5">
    <source>
        <dbReference type="ARBA" id="ARBA00022989"/>
    </source>
</evidence>
<feature type="transmembrane region" description="Helical" evidence="7">
    <location>
        <begin position="282"/>
        <end position="301"/>
    </location>
</feature>
<dbReference type="Pfam" id="PF00892">
    <property type="entry name" value="EamA"/>
    <property type="match status" value="2"/>
</dbReference>
<dbReference type="EMBL" id="JARZFX010000002">
    <property type="protein sequence ID" value="MEC5422918.1"/>
    <property type="molecule type" value="Genomic_DNA"/>
</dbReference>
<evidence type="ECO:0000256" key="4">
    <source>
        <dbReference type="ARBA" id="ARBA00022692"/>
    </source>
</evidence>
<evidence type="ECO:0000259" key="8">
    <source>
        <dbReference type="Pfam" id="PF00892"/>
    </source>
</evidence>
<dbReference type="PANTHER" id="PTHR32322">
    <property type="entry name" value="INNER MEMBRANE TRANSPORTER"/>
    <property type="match status" value="1"/>
</dbReference>
<proteinExistence type="inferred from homology"/>
<keyword evidence="6 7" id="KW-0472">Membrane</keyword>
<comment type="subcellular location">
    <subcellularLocation>
        <location evidence="1">Cell membrane</location>
        <topology evidence="1">Multi-pass membrane protein</topology>
    </subcellularLocation>
</comment>
<feature type="transmembrane region" description="Helical" evidence="7">
    <location>
        <begin position="47"/>
        <end position="68"/>
    </location>
</feature>
<evidence type="ECO:0000256" key="7">
    <source>
        <dbReference type="SAM" id="Phobius"/>
    </source>
</evidence>
<dbReference type="InterPro" id="IPR000620">
    <property type="entry name" value="EamA_dom"/>
</dbReference>
<feature type="transmembrane region" description="Helical" evidence="7">
    <location>
        <begin position="226"/>
        <end position="248"/>
    </location>
</feature>
<keyword evidence="5 7" id="KW-1133">Transmembrane helix</keyword>
<evidence type="ECO:0000256" key="1">
    <source>
        <dbReference type="ARBA" id="ARBA00004651"/>
    </source>
</evidence>
<gene>
    <name evidence="9" type="ORF">QGM71_05325</name>
</gene>
<dbReference type="RefSeq" id="WP_327606490.1">
    <property type="nucleotide sequence ID" value="NZ_JARZFX010000002.1"/>
</dbReference>
<evidence type="ECO:0000313" key="10">
    <source>
        <dbReference type="Proteomes" id="UP001335737"/>
    </source>
</evidence>
<feature type="domain" description="EamA" evidence="8">
    <location>
        <begin position="21"/>
        <end position="150"/>
    </location>
</feature>
<evidence type="ECO:0000256" key="6">
    <source>
        <dbReference type="ARBA" id="ARBA00023136"/>
    </source>
</evidence>
<dbReference type="InterPro" id="IPR037185">
    <property type="entry name" value="EmrE-like"/>
</dbReference>
<feature type="transmembrane region" description="Helical" evidence="7">
    <location>
        <begin position="195"/>
        <end position="214"/>
    </location>
</feature>
<evidence type="ECO:0000256" key="3">
    <source>
        <dbReference type="ARBA" id="ARBA00022475"/>
    </source>
</evidence>
<keyword evidence="4 7" id="KW-0812">Transmembrane</keyword>
<keyword evidence="3" id="KW-1003">Cell membrane</keyword>
<comment type="similarity">
    <text evidence="2">Belongs to the EamA transporter family.</text>
</comment>
<feature type="transmembrane region" description="Helical" evidence="7">
    <location>
        <begin position="17"/>
        <end position="35"/>
    </location>
</feature>
<accession>A0ABU6KCS3</accession>
<evidence type="ECO:0000256" key="2">
    <source>
        <dbReference type="ARBA" id="ARBA00007362"/>
    </source>
</evidence>
<dbReference type="SUPFAM" id="SSF103481">
    <property type="entry name" value="Multidrug resistance efflux transporter EmrE"/>
    <property type="match status" value="2"/>
</dbReference>
<feature type="transmembrane region" description="Helical" evidence="7">
    <location>
        <begin position="139"/>
        <end position="156"/>
    </location>
</feature>
<feature type="transmembrane region" description="Helical" evidence="7">
    <location>
        <begin position="80"/>
        <end position="98"/>
    </location>
</feature>